<dbReference type="PANTHER" id="PTHR30189">
    <property type="entry name" value="LPS-ASSEMBLY PROTEIN"/>
    <property type="match status" value="1"/>
</dbReference>
<organism evidence="2 3">
    <name type="scientific">candidate division KSB3 bacterium</name>
    <dbReference type="NCBI Taxonomy" id="2044937"/>
    <lineage>
        <taxon>Bacteria</taxon>
        <taxon>candidate division KSB3</taxon>
    </lineage>
</organism>
<name>A0A9D5K062_9BACT</name>
<dbReference type="InterPro" id="IPR045659">
    <property type="entry name" value="LptD_2"/>
</dbReference>
<dbReference type="Pfam" id="PF19838">
    <property type="entry name" value="LptD_2"/>
    <property type="match status" value="1"/>
</dbReference>
<dbReference type="InterPro" id="IPR050218">
    <property type="entry name" value="LptD"/>
</dbReference>
<dbReference type="GO" id="GO:0043165">
    <property type="term" value="P:Gram-negative-bacterium-type cell outer membrane assembly"/>
    <property type="evidence" value="ECO:0007669"/>
    <property type="project" value="InterPro"/>
</dbReference>
<dbReference type="GO" id="GO:0015920">
    <property type="term" value="P:lipopolysaccharide transport"/>
    <property type="evidence" value="ECO:0007669"/>
    <property type="project" value="InterPro"/>
</dbReference>
<dbReference type="HAMAP" id="MF_01411">
    <property type="entry name" value="LPS_assembly_LptD"/>
    <property type="match status" value="1"/>
</dbReference>
<sequence>MINSSHKASFVLRGLLVLLLVGVVSASLAEAKIGEGLTPKEDEPLHIVAETLEYLADENLFVAEGAVEITYGATRLTADRVEFNEVTGDAVAIGNVYYEEGGETITADQGEFNFDDELGVITMGSIALEDDQYITGEQIFKTGEETYRIRKGTFTACDSSRPAWQFRSTTAKVHQGEYLQAWNTVGFIKGIPVFYFPYFIFPIKTERQTGLLVPDIGRSTINGYTVSNAFFWAITDSQDATVRHTFYEERGHKVDLEYRYKYSEQTDGTFEGQYIRDRLDLSEKKRLKWNHRHGLPYEIKARVNLDLTSDDQFDEDFSTRLDERSDRKLDSDISLTRNFSQHSVRLLFDRLDDLREESDDRSDQRFPELSITSQKQQVFGTPLYIQQETQISRLRREGKDEQRLEFERIDIQPTLSLPLNIIGQALTINPELQLRETYYTRDAETAADPDLDAEAVHREYYTAIMRVYGPKFNRIFDFGTSHRTQKLKHLIEPNLTFQYRPGIDEEEYPKFDGVDRVGSEDRSRTLSYGITQRLLTKRVKQRDWDKFHNDEEEEEEEEPLTIEDLATETKELASLTINQSYNFERDEYNFSNINATLKTEPFDNYEFSLRTTYDIYVNAFVTTDIDLSGDLWDTLNFSARWRRNLSVDRDTDDITDVNQFLDIDTHLSLFNTVGLSYRGRFNIEENERIEDNIGLTYNAQCWNFTGTYTQQLIGDERDKAFHLLIELKHLGKLLDLRG</sequence>
<dbReference type="Gene3D" id="2.60.450.10">
    <property type="entry name" value="Lipopolysaccharide (LPS) transport protein A like domain"/>
    <property type="match status" value="1"/>
</dbReference>
<gene>
    <name evidence="2" type="primary">lptD</name>
    <name evidence="2" type="ORF">GF339_22480</name>
</gene>
<dbReference type="GO" id="GO:1990351">
    <property type="term" value="C:transporter complex"/>
    <property type="evidence" value="ECO:0007669"/>
    <property type="project" value="TreeGrafter"/>
</dbReference>
<dbReference type="GO" id="GO:0009279">
    <property type="term" value="C:cell outer membrane"/>
    <property type="evidence" value="ECO:0007669"/>
    <property type="project" value="InterPro"/>
</dbReference>
<dbReference type="AlphaFoldDB" id="A0A9D5K062"/>
<proteinExistence type="inferred from homology"/>
<comment type="caution">
    <text evidence="2">The sequence shown here is derived from an EMBL/GenBank/DDBJ whole genome shotgun (WGS) entry which is preliminary data.</text>
</comment>
<evidence type="ECO:0000313" key="3">
    <source>
        <dbReference type="Proteomes" id="UP000649604"/>
    </source>
</evidence>
<protein>
    <submittedName>
        <fullName evidence="2">LPS assembly protein LptD</fullName>
    </submittedName>
</protein>
<evidence type="ECO:0000313" key="2">
    <source>
        <dbReference type="EMBL" id="MBD3327370.1"/>
    </source>
</evidence>
<accession>A0A9D5K062</accession>
<dbReference type="EMBL" id="WJJP01000725">
    <property type="protein sequence ID" value="MBD3327370.1"/>
    <property type="molecule type" value="Genomic_DNA"/>
</dbReference>
<dbReference type="Proteomes" id="UP000649604">
    <property type="component" value="Unassembled WGS sequence"/>
</dbReference>
<evidence type="ECO:0000259" key="1">
    <source>
        <dbReference type="Pfam" id="PF19838"/>
    </source>
</evidence>
<feature type="domain" description="LPS-assembly protein LptD central" evidence="1">
    <location>
        <begin position="188"/>
        <end position="616"/>
    </location>
</feature>
<reference evidence="2" key="1">
    <citation type="submission" date="2019-11" db="EMBL/GenBank/DDBJ databases">
        <title>Microbial mats filling the niche in hypersaline microbial mats.</title>
        <authorList>
            <person name="Wong H.L."/>
            <person name="Macleod F.I."/>
            <person name="White R.A. III"/>
            <person name="Burns B.P."/>
        </authorList>
    </citation>
    <scope>NUCLEOTIDE SEQUENCE</scope>
    <source>
        <strain evidence="2">Rbin_158</strain>
    </source>
</reference>
<dbReference type="PANTHER" id="PTHR30189:SF1">
    <property type="entry name" value="LPS-ASSEMBLY PROTEIN LPTD"/>
    <property type="match status" value="1"/>
</dbReference>
<dbReference type="InterPro" id="IPR020889">
    <property type="entry name" value="LipoPS_assembly_LptD"/>
</dbReference>